<proteinExistence type="predicted"/>
<dbReference type="EMBL" id="JACHGJ010000008">
    <property type="protein sequence ID" value="MBB6481824.1"/>
    <property type="molecule type" value="Genomic_DNA"/>
</dbReference>
<protein>
    <recommendedName>
        <fullName evidence="4">DUF4129 domain-containing protein</fullName>
    </recommendedName>
</protein>
<evidence type="ECO:0000256" key="1">
    <source>
        <dbReference type="SAM" id="Phobius"/>
    </source>
</evidence>
<feature type="transmembrane region" description="Helical" evidence="1">
    <location>
        <begin position="299"/>
        <end position="326"/>
    </location>
</feature>
<organism evidence="2 3">
    <name type="scientific">Spirochaeta isovalerica</name>
    <dbReference type="NCBI Taxonomy" id="150"/>
    <lineage>
        <taxon>Bacteria</taxon>
        <taxon>Pseudomonadati</taxon>
        <taxon>Spirochaetota</taxon>
        <taxon>Spirochaetia</taxon>
        <taxon>Spirochaetales</taxon>
        <taxon>Spirochaetaceae</taxon>
        <taxon>Spirochaeta</taxon>
    </lineage>
</organism>
<keyword evidence="1" id="KW-0472">Membrane</keyword>
<keyword evidence="1" id="KW-0812">Transmembrane</keyword>
<name>A0A841R937_9SPIO</name>
<feature type="transmembrane region" description="Helical" evidence="1">
    <location>
        <begin position="12"/>
        <end position="32"/>
    </location>
</feature>
<dbReference type="AlphaFoldDB" id="A0A841R937"/>
<reference evidence="2 3" key="1">
    <citation type="submission" date="2020-08" db="EMBL/GenBank/DDBJ databases">
        <title>Genomic Encyclopedia of Type Strains, Phase IV (KMG-IV): sequencing the most valuable type-strain genomes for metagenomic binning, comparative biology and taxonomic classification.</title>
        <authorList>
            <person name="Goeker M."/>
        </authorList>
    </citation>
    <scope>NUCLEOTIDE SEQUENCE [LARGE SCALE GENOMIC DNA]</scope>
    <source>
        <strain evidence="2 3">DSM 2461</strain>
    </source>
</reference>
<feature type="transmembrane region" description="Helical" evidence="1">
    <location>
        <begin position="38"/>
        <end position="59"/>
    </location>
</feature>
<feature type="transmembrane region" description="Helical" evidence="1">
    <location>
        <begin position="104"/>
        <end position="125"/>
    </location>
</feature>
<dbReference type="Proteomes" id="UP000587760">
    <property type="component" value="Unassembled WGS sequence"/>
</dbReference>
<keyword evidence="3" id="KW-1185">Reference proteome</keyword>
<gene>
    <name evidence="2" type="ORF">HNR50_003505</name>
</gene>
<feature type="transmembrane region" description="Helical" evidence="1">
    <location>
        <begin position="80"/>
        <end position="98"/>
    </location>
</feature>
<dbReference type="RefSeq" id="WP_184748061.1">
    <property type="nucleotide sequence ID" value="NZ_JACHGJ010000008.1"/>
</dbReference>
<evidence type="ECO:0000313" key="3">
    <source>
        <dbReference type="Proteomes" id="UP000587760"/>
    </source>
</evidence>
<accession>A0A841R937</accession>
<evidence type="ECO:0000313" key="2">
    <source>
        <dbReference type="EMBL" id="MBB6481824.1"/>
    </source>
</evidence>
<evidence type="ECO:0008006" key="4">
    <source>
        <dbReference type="Google" id="ProtNLM"/>
    </source>
</evidence>
<feature type="transmembrane region" description="Helical" evidence="1">
    <location>
        <begin position="145"/>
        <end position="165"/>
    </location>
</feature>
<sequence length="477" mass="55024">MTRENDSPAITLLSFFYPFFSMLAPVLFFHSLFRDFLLLPWIYPLVFIILIFVGVLFFNPYCRNNLFEFEDLGNAFTDRIIFALIILSLLAALLVTGFDPYRLYLALPLLAALIQTYLTVLFQSLRFHPVAGVVRLTYIHIGKSLVIIITLLLFKAAMIISLQIAELPRFATLPAAAGFTADIIMIIFLRKHLYQLEMEKEGFAEGDITRNGHGSTALLMVPAFLVSLFFLRDRAWPGPEVLLRFYRWLLSFSMQREMGEVPLSIPDQADASPDGLEDLQALWEVRKIDFVLIRKIFDVLGYILLGFIALLIVYFIFYPLFAPLFFRKRQNPTFREYYRTLLRGFLRFLRTLKSLFKPFRQLKRKGTGGDGGPLDGLFSAIDQGETVSAAKKAEVRHLHKIYRKLRTRGRRRLGHQSLAIVPVEDFFSLLSSANSSWSDSCRILAPLFNKSFFSLDRLDRKDMKMVKVESDRLMKEL</sequence>
<feature type="transmembrane region" description="Helical" evidence="1">
    <location>
        <begin position="171"/>
        <end position="190"/>
    </location>
</feature>
<comment type="caution">
    <text evidence="2">The sequence shown here is derived from an EMBL/GenBank/DDBJ whole genome shotgun (WGS) entry which is preliminary data.</text>
</comment>
<keyword evidence="1" id="KW-1133">Transmembrane helix</keyword>